<feature type="region of interest" description="Disordered" evidence="1">
    <location>
        <begin position="144"/>
        <end position="230"/>
    </location>
</feature>
<feature type="compositionally biased region" description="Polar residues" evidence="1">
    <location>
        <begin position="58"/>
        <end position="67"/>
    </location>
</feature>
<feature type="transmembrane region" description="Helical" evidence="2">
    <location>
        <begin position="6"/>
        <end position="25"/>
    </location>
</feature>
<feature type="compositionally biased region" description="Low complexity" evidence="1">
    <location>
        <begin position="77"/>
        <end position="123"/>
    </location>
</feature>
<evidence type="ECO:0000256" key="2">
    <source>
        <dbReference type="SAM" id="Phobius"/>
    </source>
</evidence>
<proteinExistence type="predicted"/>
<accession>A0A8K0NPE3</accession>
<keyword evidence="2" id="KW-0812">Transmembrane</keyword>
<feature type="compositionally biased region" description="Polar residues" evidence="1">
    <location>
        <begin position="307"/>
        <end position="317"/>
    </location>
</feature>
<dbReference type="AlphaFoldDB" id="A0A8K0NPE3"/>
<feature type="compositionally biased region" description="Basic and acidic residues" evidence="1">
    <location>
        <begin position="292"/>
        <end position="306"/>
    </location>
</feature>
<feature type="compositionally biased region" description="Polar residues" evidence="1">
    <location>
        <begin position="419"/>
        <end position="436"/>
    </location>
</feature>
<organism evidence="3 4">
    <name type="scientific">Filobasidium floriforme</name>
    <dbReference type="NCBI Taxonomy" id="5210"/>
    <lineage>
        <taxon>Eukaryota</taxon>
        <taxon>Fungi</taxon>
        <taxon>Dikarya</taxon>
        <taxon>Basidiomycota</taxon>
        <taxon>Agaricomycotina</taxon>
        <taxon>Tremellomycetes</taxon>
        <taxon>Filobasidiales</taxon>
        <taxon>Filobasidiaceae</taxon>
        <taxon>Filobasidium</taxon>
    </lineage>
</organism>
<feature type="compositionally biased region" description="Gly residues" evidence="1">
    <location>
        <begin position="147"/>
        <end position="165"/>
    </location>
</feature>
<sequence length="624" mass="64942">MTSIAIYLVPGYIIIFCVLVNYIVIRTSSTLRSRLSTSHKIRYCIPYPLILIGLPPSHASTTTSGPETAQRGGNPVSFFFSSLRPGSSSSQPQQQGHGLGGRTRTTSTSNSNATNNNGSTINGVPGQGDPLTDILARHLHLGNNHANGGGRGGRIARGLGLGSGRGAAASSGTTTSNTTPAGTTTNTTTTTSTTTTTTTTPAVSGRVITRGGRRWGRTGSQRSTQTLPLYEEDAGAEDVVLIRKRESLRQMGRGEETDIVEGQNEDEDEQDNAGPSSQLLREENEPDQSSTDVDHDNNDNDVRSNESHTGTTTSPTADSPDRGRTRASSVSTSDIPDRGWGEAPSYDTAVPPPRFDFDIDPESRPAGGRTGSGNANATGGGGFRAFVGRLTGGRAEQHRRGFSTGSTTTDDDRAGLMRMSTSGTSTGRNRGWSNASSLRNVSGASTPGMMSQVSLLSVNNNNINNSQPMTRFSSRLSSFGGATPTSASSSVINLNGPISGPLPGSLIRSSFDAPRAGFSAKQVEFLSSTDSLGKYGVRVDVDGNPIDSGLGMGRARGSSVGSTARPSVDEGAGIGTGWRALAREEQAAASSSGTVPAPLHIQIPRADDVEIEVVPPTPTITSGQ</sequence>
<name>A0A8K0NPE3_9TREE</name>
<reference evidence="3" key="1">
    <citation type="submission" date="2020-04" db="EMBL/GenBank/DDBJ databases">
        <title>Analysis of mating type loci in Filobasidium floriforme.</title>
        <authorList>
            <person name="Nowrousian M."/>
        </authorList>
    </citation>
    <scope>NUCLEOTIDE SEQUENCE</scope>
    <source>
        <strain evidence="3">CBS 6242</strain>
    </source>
</reference>
<feature type="compositionally biased region" description="Low complexity" evidence="1">
    <location>
        <begin position="166"/>
        <end position="210"/>
    </location>
</feature>
<feature type="region of interest" description="Disordered" evidence="1">
    <location>
        <begin position="58"/>
        <end position="131"/>
    </location>
</feature>
<comment type="caution">
    <text evidence="3">The sequence shown here is derived from an EMBL/GenBank/DDBJ whole genome shotgun (WGS) entry which is preliminary data.</text>
</comment>
<protein>
    <submittedName>
        <fullName evidence="3">Uncharacterized protein</fullName>
    </submittedName>
</protein>
<evidence type="ECO:0000313" key="3">
    <source>
        <dbReference type="EMBL" id="KAG7530671.1"/>
    </source>
</evidence>
<evidence type="ECO:0000256" key="1">
    <source>
        <dbReference type="SAM" id="MobiDB-lite"/>
    </source>
</evidence>
<feature type="region of interest" description="Disordered" evidence="1">
    <location>
        <begin position="550"/>
        <end position="572"/>
    </location>
</feature>
<keyword evidence="4" id="KW-1185">Reference proteome</keyword>
<feature type="compositionally biased region" description="Acidic residues" evidence="1">
    <location>
        <begin position="257"/>
        <end position="271"/>
    </location>
</feature>
<dbReference type="EMBL" id="JABELV010000112">
    <property type="protein sequence ID" value="KAG7530671.1"/>
    <property type="molecule type" value="Genomic_DNA"/>
</dbReference>
<dbReference type="Proteomes" id="UP000812966">
    <property type="component" value="Unassembled WGS sequence"/>
</dbReference>
<evidence type="ECO:0000313" key="4">
    <source>
        <dbReference type="Proteomes" id="UP000812966"/>
    </source>
</evidence>
<keyword evidence="2" id="KW-1133">Transmembrane helix</keyword>
<keyword evidence="2" id="KW-0472">Membrane</keyword>
<feature type="region of interest" description="Disordered" evidence="1">
    <location>
        <begin position="252"/>
        <end position="436"/>
    </location>
</feature>
<gene>
    <name evidence="3" type="ORF">FFLO_04897</name>
</gene>